<feature type="compositionally biased region" description="Basic and acidic residues" evidence="1">
    <location>
        <begin position="875"/>
        <end position="892"/>
    </location>
</feature>
<feature type="region of interest" description="Disordered" evidence="1">
    <location>
        <begin position="238"/>
        <end position="313"/>
    </location>
</feature>
<dbReference type="GO" id="GO:0000781">
    <property type="term" value="C:chromosome, telomeric region"/>
    <property type="evidence" value="ECO:0007669"/>
    <property type="project" value="InterPro"/>
</dbReference>
<dbReference type="SMART" id="SM00976">
    <property type="entry name" value="Telo_bind"/>
    <property type="match status" value="1"/>
</dbReference>
<feature type="region of interest" description="Disordered" evidence="1">
    <location>
        <begin position="1253"/>
        <end position="1341"/>
    </location>
</feature>
<sequence length="1510" mass="164991">MTTLAEPDAPPPQPTFEPADHVSLAALSPIPGNSSSHILANVALVWPYSSSTGTLALLLADPDIRARKARGQVKVVFRHGSAREVASTKVGIGDTIRLALVGCEWKETGETVSTPGKKIDWDLEFKNRVIIQVSRDDAVIASLNYTAPEDDISTTNGALEILSSLRDVRPQLNGTLVHEPSTIHVPFVTPSKSARKFPRTTFFDASLDPFAENDGYIQGRGRKRTKFARHSGAWNLLDSEDEGTSVRTPQQPAVTAALGESPSRQEIDLTSSPLGDTSVDQTPVREQRRIQGEGHATSQEYAQEQYRAEEEAPHQIEANSFGRQEIPAETGHHDQWHHDQLQRDEDSQYIAEQPIAQEEHLADNLAEVARQAILGAANSVEITSQDLPAQTAEQSTSQSIVMGPPQTPMRIFHLPAPEEFSVASPSGTSSDATNTPRLHPLASPGLPLVSPLVRKYGVENGYFPAFQEGVSQLDATRMGAADEEANDLGEALLGIQDAHVGHGGEYEANQEASKFHDELETSLDVAEESSNQTPTSATASPYPPTEPHLRFPSASQDFEAPTAASNILNEALHSERPESTATEQWLSNAELTIAHELLQPNNESQNLGAVHQATEVIEIEDDDLYGASPDVAQKPASPSKQSALPNQRKSPLDVVEQFLQLSPVAGTTEETQFGATAVEVSTARSASEDTTEEGPTITTVSYPSPGIYHENSLSPEQQWEQLGRSEPISRGFPATHTPGVSSLDGHVDEPEDSTLAQEHVADVSKTGTMILEHSEGITQPEVTDIDMADESGAPILLQTSKAKEDVAHEIIMEEIDEAGTQEEDDLAIIGEQPSVSQNPDVVTRPSTIGVVERDDSLAVMPQVLIEDAHEVLDSLREDRPRRDEASRDHEAEEITITEQRRVFFSQEGHLEDTSFTTTTGPKAGGQLPSPDQTQLDNHSVERDGEMKSPQLHPSVAHGLPSPIQTQEEPIAPSIEETTRSQTDKDAAAEIWTQPQAETPGPRRISQRLSVRRSIMPNDISSPYFTPRRPPREPPSSPMIKENIKPFVPSVSGSSPPPVYGREASAEAPETFAQINVEKTVTIQDEQKLRVFAPRTLGTTTPLAYYPYLTSLHEHFSQLVDIIAVCIQDCPQPERAKSGPKDYHTTMRVVDSSSQSDAITVQIFRPVKIALPTPRRGDAVLLRNFKVQTLNRKFMLLSTESSSWAVFQARQDGNPGWTSVLTPGPPLEYGPHEEEYATSLLSWWEEDGNNRFESSNHDMIDTNMSNGAKTPRQKPLPANRRRGNRADNIGNEGDVAEDIEGESHESIPPTDTTNHDLNGPTMSTVPSSPGTAMITEPIPRRSVRLRQSASPVMEMNNGSQFARDHDADHEANEISENWSKENSRRRGSTVSVAPSSPKMSMKEGTPQRNTRSRRSASPLQDTSFGGNDEAGTTSPETLRNRRRGSTVSIASSTPKPGTTKEVGRRHSVRHRKSPSLVHELRDGTKYVDDGQQPGRGSVVHELRDGATYVDE</sequence>
<evidence type="ECO:0000313" key="3">
    <source>
        <dbReference type="EMBL" id="KAK5532965.1"/>
    </source>
</evidence>
<evidence type="ECO:0000313" key="4">
    <source>
        <dbReference type="Proteomes" id="UP001345827"/>
    </source>
</evidence>
<feature type="compositionally biased region" description="Polar residues" evidence="1">
    <location>
        <begin position="1444"/>
        <end position="1455"/>
    </location>
</feature>
<dbReference type="InterPro" id="IPR011564">
    <property type="entry name" value="Telomer_end-bd_POT1/Cdc13"/>
</dbReference>
<protein>
    <recommendedName>
        <fullName evidence="2">Telomeric single stranded DNA binding POT1/Cdc13 domain-containing protein</fullName>
    </recommendedName>
</protein>
<feature type="region of interest" description="Disordered" evidence="1">
    <location>
        <begin position="1362"/>
        <end position="1510"/>
    </location>
</feature>
<reference evidence="3 4" key="1">
    <citation type="submission" date="2023-06" db="EMBL/GenBank/DDBJ databases">
        <title>Black Yeasts Isolated from many extreme environments.</title>
        <authorList>
            <person name="Coleine C."/>
            <person name="Stajich J.E."/>
            <person name="Selbmann L."/>
        </authorList>
    </citation>
    <scope>NUCLEOTIDE SEQUENCE [LARGE SCALE GENOMIC DNA]</scope>
    <source>
        <strain evidence="3 4">CCFEE 5887</strain>
    </source>
</reference>
<feature type="compositionally biased region" description="Polar residues" evidence="1">
    <location>
        <begin position="262"/>
        <end position="281"/>
    </location>
</feature>
<organism evidence="3 4">
    <name type="scientific">Vermiconidia calcicola</name>
    <dbReference type="NCBI Taxonomy" id="1690605"/>
    <lineage>
        <taxon>Eukaryota</taxon>
        <taxon>Fungi</taxon>
        <taxon>Dikarya</taxon>
        <taxon>Ascomycota</taxon>
        <taxon>Pezizomycotina</taxon>
        <taxon>Dothideomycetes</taxon>
        <taxon>Dothideomycetidae</taxon>
        <taxon>Mycosphaerellales</taxon>
        <taxon>Extremaceae</taxon>
        <taxon>Vermiconidia</taxon>
    </lineage>
</organism>
<feature type="compositionally biased region" description="Polar residues" evidence="1">
    <location>
        <begin position="1308"/>
        <end position="1329"/>
    </location>
</feature>
<evidence type="ECO:0000256" key="1">
    <source>
        <dbReference type="SAM" id="MobiDB-lite"/>
    </source>
</evidence>
<evidence type="ECO:0000259" key="2">
    <source>
        <dbReference type="SMART" id="SM00976"/>
    </source>
</evidence>
<dbReference type="SUPFAM" id="SSF50249">
    <property type="entry name" value="Nucleic acid-binding proteins"/>
    <property type="match status" value="1"/>
</dbReference>
<comment type="caution">
    <text evidence="3">The sequence shown here is derived from an EMBL/GenBank/DDBJ whole genome shotgun (WGS) entry which is preliminary data.</text>
</comment>
<feature type="domain" description="Telomeric single stranded DNA binding POT1/Cdc13" evidence="2">
    <location>
        <begin position="1105"/>
        <end position="1244"/>
    </location>
</feature>
<dbReference type="InterPro" id="IPR012340">
    <property type="entry name" value="NA-bd_OB-fold"/>
</dbReference>
<dbReference type="Gene3D" id="2.40.50.140">
    <property type="entry name" value="Nucleic acid-binding proteins"/>
    <property type="match status" value="1"/>
</dbReference>
<feature type="compositionally biased region" description="Polar residues" evidence="1">
    <location>
        <begin position="1414"/>
        <end position="1436"/>
    </location>
</feature>
<accession>A0AAV9Q022</accession>
<dbReference type="EMBL" id="JAXLQG010000014">
    <property type="protein sequence ID" value="KAK5532965.1"/>
    <property type="molecule type" value="Genomic_DNA"/>
</dbReference>
<dbReference type="CDD" id="cd04497">
    <property type="entry name" value="hPOT1_OB1_like"/>
    <property type="match status" value="1"/>
</dbReference>
<feature type="region of interest" description="Disordered" evidence="1">
    <location>
        <begin position="679"/>
        <end position="704"/>
    </location>
</feature>
<dbReference type="GO" id="GO:0003677">
    <property type="term" value="F:DNA binding"/>
    <property type="evidence" value="ECO:0007669"/>
    <property type="project" value="InterPro"/>
</dbReference>
<feature type="compositionally biased region" description="Polar residues" evidence="1">
    <location>
        <begin position="636"/>
        <end position="649"/>
    </location>
</feature>
<keyword evidence="4" id="KW-1185">Reference proteome</keyword>
<proteinExistence type="predicted"/>
<feature type="compositionally biased region" description="Basic and acidic residues" evidence="1">
    <location>
        <begin position="1362"/>
        <end position="1383"/>
    </location>
</feature>
<name>A0AAV9Q022_9PEZI</name>
<gene>
    <name evidence="3" type="ORF">LTR25_007670</name>
</gene>
<feature type="compositionally biased region" description="Polar residues" evidence="1">
    <location>
        <begin position="1387"/>
        <end position="1397"/>
    </location>
</feature>
<feature type="compositionally biased region" description="Basic residues" evidence="1">
    <location>
        <begin position="1462"/>
        <end position="1472"/>
    </location>
</feature>
<dbReference type="Proteomes" id="UP001345827">
    <property type="component" value="Unassembled WGS sequence"/>
</dbReference>
<dbReference type="Pfam" id="PF02765">
    <property type="entry name" value="POT1"/>
    <property type="match status" value="1"/>
</dbReference>
<feature type="region of interest" description="Disordered" evidence="1">
    <location>
        <begin position="626"/>
        <end position="650"/>
    </location>
</feature>
<feature type="compositionally biased region" description="Basic and acidic residues" evidence="1">
    <location>
        <begin position="283"/>
        <end position="292"/>
    </location>
</feature>
<feature type="region of interest" description="Disordered" evidence="1">
    <location>
        <begin position="522"/>
        <end position="553"/>
    </location>
</feature>
<dbReference type="GO" id="GO:0000723">
    <property type="term" value="P:telomere maintenance"/>
    <property type="evidence" value="ECO:0007669"/>
    <property type="project" value="InterPro"/>
</dbReference>
<feature type="region of interest" description="Disordered" evidence="1">
    <location>
        <begin position="1016"/>
        <end position="1039"/>
    </location>
</feature>
<feature type="compositionally biased region" description="Basic and acidic residues" evidence="1">
    <location>
        <begin position="1477"/>
        <end position="1487"/>
    </location>
</feature>
<feature type="region of interest" description="Disordered" evidence="1">
    <location>
        <begin position="875"/>
        <end position="964"/>
    </location>
</feature>